<dbReference type="InterPro" id="IPR043202">
    <property type="entry name" value="Band-7_stomatin-like"/>
</dbReference>
<dbReference type="Proteomes" id="UP000095283">
    <property type="component" value="Unplaced"/>
</dbReference>
<feature type="transmembrane region" description="Helical" evidence="1">
    <location>
        <begin position="32"/>
        <end position="57"/>
    </location>
</feature>
<evidence type="ECO:0000313" key="3">
    <source>
        <dbReference type="WBParaSite" id="Hba_12788"/>
    </source>
</evidence>
<keyword evidence="1" id="KW-0812">Transmembrane</keyword>
<name>A0A1I7X5F0_HETBA</name>
<keyword evidence="2" id="KW-1185">Reference proteome</keyword>
<reference evidence="3" key="1">
    <citation type="submission" date="2016-11" db="UniProtKB">
        <authorList>
            <consortium name="WormBaseParasite"/>
        </authorList>
    </citation>
    <scope>IDENTIFICATION</scope>
</reference>
<dbReference type="GO" id="GO:0005886">
    <property type="term" value="C:plasma membrane"/>
    <property type="evidence" value="ECO:0007669"/>
    <property type="project" value="InterPro"/>
</dbReference>
<dbReference type="PANTHER" id="PTHR10264">
    <property type="entry name" value="BAND 7 PROTEIN-RELATED"/>
    <property type="match status" value="1"/>
</dbReference>
<evidence type="ECO:0000256" key="1">
    <source>
        <dbReference type="SAM" id="Phobius"/>
    </source>
</evidence>
<dbReference type="PANTHER" id="PTHR10264:SF131">
    <property type="entry name" value="STOMATIN-4"/>
    <property type="match status" value="1"/>
</dbReference>
<sequence length="162" mass="18765">MEIMPRKTTSGRNPPTRIVDTNQIVEFTVCGWILTIFSYVLVAVTLPLSACLCIKVVQEYERAVIFRLGRLMPGGARGPGEFLYEFLRPYLFVFVSFDVPPQEVCFSSNISSTFNNSSYTISNEYFFDIINFIFVPSNMLLVQGFFHYLLYIYIYIYIYICV</sequence>
<keyword evidence="1" id="KW-1133">Transmembrane helix</keyword>
<organism evidence="2 3">
    <name type="scientific">Heterorhabditis bacteriophora</name>
    <name type="common">Entomopathogenic nematode worm</name>
    <dbReference type="NCBI Taxonomy" id="37862"/>
    <lineage>
        <taxon>Eukaryota</taxon>
        <taxon>Metazoa</taxon>
        <taxon>Ecdysozoa</taxon>
        <taxon>Nematoda</taxon>
        <taxon>Chromadorea</taxon>
        <taxon>Rhabditida</taxon>
        <taxon>Rhabditina</taxon>
        <taxon>Rhabditomorpha</taxon>
        <taxon>Strongyloidea</taxon>
        <taxon>Heterorhabditidae</taxon>
        <taxon>Heterorhabditis</taxon>
    </lineage>
</organism>
<accession>A0A1I7X5F0</accession>
<dbReference type="WBParaSite" id="Hba_12788">
    <property type="protein sequence ID" value="Hba_12788"/>
    <property type="gene ID" value="Hba_12788"/>
</dbReference>
<keyword evidence="1" id="KW-0472">Membrane</keyword>
<dbReference type="AlphaFoldDB" id="A0A1I7X5F0"/>
<evidence type="ECO:0000313" key="2">
    <source>
        <dbReference type="Proteomes" id="UP000095283"/>
    </source>
</evidence>
<protein>
    <submittedName>
        <fullName evidence="3">PHB domain-containing protein</fullName>
    </submittedName>
</protein>
<proteinExistence type="predicted"/>
<feature type="transmembrane region" description="Helical" evidence="1">
    <location>
        <begin position="140"/>
        <end position="160"/>
    </location>
</feature>